<protein>
    <submittedName>
        <fullName evidence="2">Telomeric repeat binding factor 1</fullName>
    </submittedName>
</protein>
<dbReference type="EMBL" id="DF157099">
    <property type="protein sequence ID" value="GAB65822.1"/>
    <property type="molecule type" value="Genomic_DNA"/>
</dbReference>
<sequence>MQVHTLLHPFTADQTNVKLLKIKNSVAIEEIQDPRQMGQGGDGASDRRDKRRRGVASGMSGGMGGEINDEMDDEINDEMNDEIND</sequence>
<dbReference type="AlphaFoldDB" id="K6V9H2"/>
<dbReference type="Proteomes" id="UP000006319">
    <property type="component" value="Chromosome 7"/>
</dbReference>
<feature type="compositionally biased region" description="Acidic residues" evidence="1">
    <location>
        <begin position="67"/>
        <end position="85"/>
    </location>
</feature>
<gene>
    <name evidence="2" type="ORF">PCYB_073240</name>
</gene>
<organism evidence="2 3">
    <name type="scientific">Plasmodium cynomolgi (strain B)</name>
    <dbReference type="NCBI Taxonomy" id="1120755"/>
    <lineage>
        <taxon>Eukaryota</taxon>
        <taxon>Sar</taxon>
        <taxon>Alveolata</taxon>
        <taxon>Apicomplexa</taxon>
        <taxon>Aconoidasida</taxon>
        <taxon>Haemosporida</taxon>
        <taxon>Plasmodiidae</taxon>
        <taxon>Plasmodium</taxon>
        <taxon>Plasmodium (Plasmodium)</taxon>
    </lineage>
</organism>
<keyword evidence="3" id="KW-1185">Reference proteome</keyword>
<dbReference type="RefSeq" id="XP_004221769.1">
    <property type="nucleotide sequence ID" value="XM_004221721.1"/>
</dbReference>
<evidence type="ECO:0000256" key="1">
    <source>
        <dbReference type="SAM" id="MobiDB-lite"/>
    </source>
</evidence>
<evidence type="ECO:0000313" key="3">
    <source>
        <dbReference type="Proteomes" id="UP000006319"/>
    </source>
</evidence>
<name>K6V9H2_PLACD</name>
<accession>K6V9H2</accession>
<dbReference type="VEuPathDB" id="PlasmoDB:PCYB_073240"/>
<proteinExistence type="predicted"/>
<evidence type="ECO:0000313" key="2">
    <source>
        <dbReference type="EMBL" id="GAB65822.1"/>
    </source>
</evidence>
<dbReference type="OrthoDB" id="608866at2759"/>
<feature type="region of interest" description="Disordered" evidence="1">
    <location>
        <begin position="30"/>
        <end position="85"/>
    </location>
</feature>
<reference evidence="2 3" key="1">
    <citation type="journal article" date="2012" name="Nat. Genet.">
        <title>Plasmodium cynomolgi genome sequences provide insight into Plasmodium vivax and the monkey malaria clade.</title>
        <authorList>
            <person name="Tachibana S."/>
            <person name="Sullivan S.A."/>
            <person name="Kawai S."/>
            <person name="Nakamura S."/>
            <person name="Kim H.R."/>
            <person name="Goto N."/>
            <person name="Arisue N."/>
            <person name="Palacpac N.M.Q."/>
            <person name="Honma H."/>
            <person name="Yagi M."/>
            <person name="Tougan T."/>
            <person name="Katakai Y."/>
            <person name="Kaneko O."/>
            <person name="Mita T."/>
            <person name="Kita K."/>
            <person name="Yasutomi Y."/>
            <person name="Sutton P.L."/>
            <person name="Shakhbatyan R."/>
            <person name="Horii T."/>
            <person name="Yasunaga T."/>
            <person name="Barnwell J.W."/>
            <person name="Escalante A.A."/>
            <person name="Carlton J.M."/>
            <person name="Tanabe K."/>
        </authorList>
    </citation>
    <scope>NUCLEOTIDE SEQUENCE [LARGE SCALE GENOMIC DNA]</scope>
    <source>
        <strain evidence="2 3">B</strain>
    </source>
</reference>
<dbReference type="GeneID" id="14692170"/>
<dbReference type="KEGG" id="pcy:PCYB_073240"/>